<feature type="compositionally biased region" description="Basic residues" evidence="1">
    <location>
        <begin position="19"/>
        <end position="31"/>
    </location>
</feature>
<dbReference type="Proteomes" id="UP000652761">
    <property type="component" value="Unassembled WGS sequence"/>
</dbReference>
<dbReference type="EMBL" id="NMUH01002253">
    <property type="protein sequence ID" value="MQL98876.1"/>
    <property type="molecule type" value="Genomic_DNA"/>
</dbReference>
<organism evidence="3 4">
    <name type="scientific">Colocasia esculenta</name>
    <name type="common">Wild taro</name>
    <name type="synonym">Arum esculentum</name>
    <dbReference type="NCBI Taxonomy" id="4460"/>
    <lineage>
        <taxon>Eukaryota</taxon>
        <taxon>Viridiplantae</taxon>
        <taxon>Streptophyta</taxon>
        <taxon>Embryophyta</taxon>
        <taxon>Tracheophyta</taxon>
        <taxon>Spermatophyta</taxon>
        <taxon>Magnoliopsida</taxon>
        <taxon>Liliopsida</taxon>
        <taxon>Araceae</taxon>
        <taxon>Aroideae</taxon>
        <taxon>Colocasieae</taxon>
        <taxon>Colocasia</taxon>
    </lineage>
</organism>
<dbReference type="PANTHER" id="PTHR20208:SF10">
    <property type="entry name" value="STRUCTURE-SPECIFIC ENDONUCLEASE SUBUNIT SLX1"/>
    <property type="match status" value="1"/>
</dbReference>
<gene>
    <name evidence="3" type="ORF">Taro_031596</name>
</gene>
<reference evidence="3" key="1">
    <citation type="submission" date="2017-07" db="EMBL/GenBank/DDBJ databases">
        <title>Taro Niue Genome Assembly and Annotation.</title>
        <authorList>
            <person name="Atibalentja N."/>
            <person name="Keating K."/>
            <person name="Fields C.J."/>
        </authorList>
    </citation>
    <scope>NUCLEOTIDE SEQUENCE</scope>
    <source>
        <strain evidence="3">Niue_2</strain>
        <tissue evidence="3">Leaf</tissue>
    </source>
</reference>
<dbReference type="GO" id="GO:0000724">
    <property type="term" value="P:double-strand break repair via homologous recombination"/>
    <property type="evidence" value="ECO:0007669"/>
    <property type="project" value="TreeGrafter"/>
</dbReference>
<dbReference type="PANTHER" id="PTHR20208">
    <property type="entry name" value="STRUCTURE-SPECIFIC ENDONUCLEASE SUBUNIT SLX1"/>
    <property type="match status" value="1"/>
</dbReference>
<dbReference type="GO" id="GO:0033557">
    <property type="term" value="C:Slx1-Slx4 complex"/>
    <property type="evidence" value="ECO:0007669"/>
    <property type="project" value="TreeGrafter"/>
</dbReference>
<evidence type="ECO:0000313" key="4">
    <source>
        <dbReference type="Proteomes" id="UP000652761"/>
    </source>
</evidence>
<dbReference type="InterPro" id="IPR000305">
    <property type="entry name" value="GIY-YIG_endonuc"/>
</dbReference>
<evidence type="ECO:0000259" key="2">
    <source>
        <dbReference type="PROSITE" id="PS50164"/>
    </source>
</evidence>
<dbReference type="Gene3D" id="3.40.1440.10">
    <property type="entry name" value="GIY-YIG endonuclease"/>
    <property type="match status" value="1"/>
</dbReference>
<dbReference type="OrthoDB" id="24645at2759"/>
<dbReference type="PROSITE" id="PS50164">
    <property type="entry name" value="GIY_YIG"/>
    <property type="match status" value="1"/>
</dbReference>
<protein>
    <recommendedName>
        <fullName evidence="2">GIY-YIG domain-containing protein</fullName>
    </recommendedName>
</protein>
<dbReference type="Pfam" id="PF01541">
    <property type="entry name" value="GIY-YIG"/>
    <property type="match status" value="1"/>
</dbReference>
<dbReference type="AlphaFoldDB" id="A0A843VV25"/>
<feature type="domain" description="GIY-YIG" evidence="2">
    <location>
        <begin position="182"/>
        <end position="264"/>
    </location>
</feature>
<dbReference type="CDD" id="cd10455">
    <property type="entry name" value="GIY-YIG_SLX1"/>
    <property type="match status" value="1"/>
</dbReference>
<proteinExistence type="predicted"/>
<evidence type="ECO:0000313" key="3">
    <source>
        <dbReference type="EMBL" id="MQL98876.1"/>
    </source>
</evidence>
<comment type="caution">
    <text evidence="3">The sequence shown here is derived from an EMBL/GenBank/DDBJ whole genome shotgun (WGS) entry which is preliminary data.</text>
</comment>
<dbReference type="InterPro" id="IPR050381">
    <property type="entry name" value="SLX1_endonuclease"/>
</dbReference>
<sequence>MYANGGIPRDGVLSSLQDRKKKRRVGSSPHRRREEEEEEEEGAEYRSRTRAIVPVPPFSCFWCSILAFLGDRRGVVPDSAAAYPFCRRMALWSSYGSLSLACLLVRSFGGTTILACPHCSPVRVRSSNQGQSVASLAGGSISRRNCSSKTKEMRGAKQRSEIPTPELVREEVEEENVNEKSGFFACYLLCSLCPRYKGHTYIGFTINPRRRIRQHNGEIRCGAWRTKCKRPWEMILCIYGFPSKVSALQVSNFLTAQFWDFYLSKLQFSLIACGSY</sequence>
<keyword evidence="4" id="KW-1185">Reference proteome</keyword>
<name>A0A843VV25_COLES</name>
<dbReference type="GO" id="GO:0017108">
    <property type="term" value="F:5'-flap endonuclease activity"/>
    <property type="evidence" value="ECO:0007669"/>
    <property type="project" value="TreeGrafter"/>
</dbReference>
<evidence type="ECO:0000256" key="1">
    <source>
        <dbReference type="SAM" id="MobiDB-lite"/>
    </source>
</evidence>
<feature type="region of interest" description="Disordered" evidence="1">
    <location>
        <begin position="1"/>
        <end position="46"/>
    </location>
</feature>
<dbReference type="GO" id="GO:0008821">
    <property type="term" value="F:crossover junction DNA endonuclease activity"/>
    <property type="evidence" value="ECO:0007669"/>
    <property type="project" value="TreeGrafter"/>
</dbReference>
<dbReference type="InterPro" id="IPR035901">
    <property type="entry name" value="GIY-YIG_endonuc_sf"/>
</dbReference>
<accession>A0A843VV25</accession>